<feature type="compositionally biased region" description="Low complexity" evidence="1">
    <location>
        <begin position="233"/>
        <end position="245"/>
    </location>
</feature>
<name>J5K0L7_BEAB2</name>
<dbReference type="STRING" id="655819.J5K0L7"/>
<reference evidence="4 5" key="1">
    <citation type="journal article" date="2012" name="Sci. Rep.">
        <title>Genomic perspectives on the evolution of fungal entomopathogenicity in Beauveria bassiana.</title>
        <authorList>
            <person name="Xiao G."/>
            <person name="Ying S.H."/>
            <person name="Zheng P."/>
            <person name="Wang Z.L."/>
            <person name="Zhang S."/>
            <person name="Xie X.Q."/>
            <person name="Shang Y."/>
            <person name="St Leger R.J."/>
            <person name="Zhao G.P."/>
            <person name="Wang C."/>
            <person name="Feng M.G."/>
        </authorList>
    </citation>
    <scope>NUCLEOTIDE SEQUENCE [LARGE SCALE GENOMIC DNA]</scope>
    <source>
        <strain evidence="4 5">ARSEF 2860</strain>
    </source>
</reference>
<keyword evidence="5" id="KW-1185">Reference proteome</keyword>
<dbReference type="AlphaFoldDB" id="J5K0L7"/>
<proteinExistence type="predicted"/>
<evidence type="ECO:0000259" key="2">
    <source>
        <dbReference type="Pfam" id="PF14612"/>
    </source>
</evidence>
<dbReference type="GO" id="GO:0006338">
    <property type="term" value="P:chromatin remodeling"/>
    <property type="evidence" value="ECO:0007669"/>
    <property type="project" value="InterPro"/>
</dbReference>
<sequence>MEDLQPKTEPSAERKAVGYKSWKKKYRKMRIVFDQKMQTGEELHKHEAKTSATVKRLAVENDRLLDILLDINNCPQIPLDKRIDVALTPNGDVKAPTLAIDRNHASEKAAALKKLEELLTAVPHTNYATAKSANAPIIEDLTLGAGESHPVSFLTPDDVDDYIFTVDSSLDTDAHLPTLAPRAHPNSHLSSHPHLKNPTSVTNWLRKHAPKVFLQDGETHDDADAAGGGGADGASASAHGNSASARKSRGGRVERGGKPTSRVKRASGVSSRVSNAAAAAATASAVEKSDKGDKGDKGGDADASMEEEPDYGTPVGRGKRKRKDDAGYRPGGSASRPSKKKRKSDADVTPSGRRAKKEAVE</sequence>
<dbReference type="Pfam" id="PF14612">
    <property type="entry name" value="Ino80_Iec3"/>
    <property type="match status" value="1"/>
</dbReference>
<gene>
    <name evidence="4" type="ORF">BBA_03576</name>
</gene>
<feature type="domain" description="INO80 complex subunit 3 N-terminal" evidence="2">
    <location>
        <begin position="20"/>
        <end position="88"/>
    </location>
</feature>
<dbReference type="InterPro" id="IPR055449">
    <property type="entry name" value="Iec3-like_M"/>
</dbReference>
<organism evidence="4 5">
    <name type="scientific">Beauveria bassiana (strain ARSEF 2860)</name>
    <name type="common">White muscardine disease fungus</name>
    <name type="synonym">Tritirachium shiotae</name>
    <dbReference type="NCBI Taxonomy" id="655819"/>
    <lineage>
        <taxon>Eukaryota</taxon>
        <taxon>Fungi</taxon>
        <taxon>Dikarya</taxon>
        <taxon>Ascomycota</taxon>
        <taxon>Pezizomycotina</taxon>
        <taxon>Sordariomycetes</taxon>
        <taxon>Hypocreomycetidae</taxon>
        <taxon>Hypocreales</taxon>
        <taxon>Cordycipitaceae</taxon>
        <taxon>Beauveria</taxon>
    </lineage>
</organism>
<feature type="compositionally biased region" description="Low complexity" evidence="1">
    <location>
        <begin position="266"/>
        <end position="286"/>
    </location>
</feature>
<dbReference type="GO" id="GO:0031011">
    <property type="term" value="C:Ino80 complex"/>
    <property type="evidence" value="ECO:0007669"/>
    <property type="project" value="InterPro"/>
</dbReference>
<dbReference type="OrthoDB" id="4095124at2759"/>
<feature type="compositionally biased region" description="Low complexity" evidence="1">
    <location>
        <begin position="184"/>
        <end position="198"/>
    </location>
</feature>
<feature type="region of interest" description="Disordered" evidence="1">
    <location>
        <begin position="176"/>
        <end position="200"/>
    </location>
</feature>
<dbReference type="HOGENOM" id="CLU_038623_0_0_1"/>
<evidence type="ECO:0000313" key="5">
    <source>
        <dbReference type="Proteomes" id="UP000002762"/>
    </source>
</evidence>
<dbReference type="InterPro" id="IPR032742">
    <property type="entry name" value="Iec3_N"/>
</dbReference>
<feature type="compositionally biased region" description="Basic and acidic residues" evidence="1">
    <location>
        <begin position="287"/>
        <end position="300"/>
    </location>
</feature>
<dbReference type="GeneID" id="19886588"/>
<protein>
    <submittedName>
        <fullName evidence="4">Uncharacterized protein</fullName>
    </submittedName>
</protein>
<dbReference type="InParanoid" id="J5K0L7"/>
<evidence type="ECO:0000259" key="3">
    <source>
        <dbReference type="Pfam" id="PF24244"/>
    </source>
</evidence>
<dbReference type="Pfam" id="PF24244">
    <property type="entry name" value="Iec3-like_M"/>
    <property type="match status" value="1"/>
</dbReference>
<feature type="domain" description="INO80 complex subunit 3-like middle region" evidence="3">
    <location>
        <begin position="113"/>
        <end position="218"/>
    </location>
</feature>
<dbReference type="RefSeq" id="XP_008596895.1">
    <property type="nucleotide sequence ID" value="XM_008598673.1"/>
</dbReference>
<evidence type="ECO:0000313" key="4">
    <source>
        <dbReference type="EMBL" id="EJP67796.1"/>
    </source>
</evidence>
<feature type="region of interest" description="Disordered" evidence="1">
    <location>
        <begin position="219"/>
        <end position="361"/>
    </location>
</feature>
<accession>J5K0L7</accession>
<dbReference type="EMBL" id="JH725156">
    <property type="protein sequence ID" value="EJP67796.1"/>
    <property type="molecule type" value="Genomic_DNA"/>
</dbReference>
<evidence type="ECO:0000256" key="1">
    <source>
        <dbReference type="SAM" id="MobiDB-lite"/>
    </source>
</evidence>
<dbReference type="Proteomes" id="UP000002762">
    <property type="component" value="Unassembled WGS sequence"/>
</dbReference>